<feature type="compositionally biased region" description="Basic and acidic residues" evidence="1">
    <location>
        <begin position="39"/>
        <end position="73"/>
    </location>
</feature>
<dbReference type="Proteomes" id="UP000176413">
    <property type="component" value="Unassembled WGS sequence"/>
</dbReference>
<evidence type="ECO:0000313" key="2">
    <source>
        <dbReference type="EMBL" id="OGH68980.1"/>
    </source>
</evidence>
<evidence type="ECO:0000313" key="3">
    <source>
        <dbReference type="Proteomes" id="UP000176413"/>
    </source>
</evidence>
<name>A0A1F6MBN7_9BACT</name>
<protein>
    <submittedName>
        <fullName evidence="2">Uncharacterized protein</fullName>
    </submittedName>
</protein>
<reference evidence="2 3" key="1">
    <citation type="journal article" date="2016" name="Nat. Commun.">
        <title>Thousands of microbial genomes shed light on interconnected biogeochemical processes in an aquifer system.</title>
        <authorList>
            <person name="Anantharaman K."/>
            <person name="Brown C.T."/>
            <person name="Hug L.A."/>
            <person name="Sharon I."/>
            <person name="Castelle C.J."/>
            <person name="Probst A.J."/>
            <person name="Thomas B.C."/>
            <person name="Singh A."/>
            <person name="Wilkins M.J."/>
            <person name="Karaoz U."/>
            <person name="Brodie E.L."/>
            <person name="Williams K.H."/>
            <person name="Hubbard S.S."/>
            <person name="Banfield J.F."/>
        </authorList>
    </citation>
    <scope>NUCLEOTIDE SEQUENCE [LARGE SCALE GENOMIC DNA]</scope>
</reference>
<feature type="region of interest" description="Disordered" evidence="1">
    <location>
        <begin position="18"/>
        <end position="73"/>
    </location>
</feature>
<sequence>MKKDAILDPWIIDEIRRREEEKRRRENDQPTIDLPLDEPLPKDKWDRDKDNHKDNDEDRDRGVIIIETAKKQE</sequence>
<dbReference type="AlphaFoldDB" id="A0A1F6MBN7"/>
<organism evidence="2 3">
    <name type="scientific">Candidatus Magasanikbacteria bacterium RIFCSPHIGHO2_02_FULL_45_10</name>
    <dbReference type="NCBI Taxonomy" id="1798679"/>
    <lineage>
        <taxon>Bacteria</taxon>
        <taxon>Candidatus Magasanikiibacteriota</taxon>
    </lineage>
</organism>
<dbReference type="EMBL" id="MFQA01000022">
    <property type="protein sequence ID" value="OGH68980.1"/>
    <property type="molecule type" value="Genomic_DNA"/>
</dbReference>
<comment type="caution">
    <text evidence="2">The sequence shown here is derived from an EMBL/GenBank/DDBJ whole genome shotgun (WGS) entry which is preliminary data.</text>
</comment>
<gene>
    <name evidence="2" type="ORF">A3D53_03230</name>
</gene>
<feature type="compositionally biased region" description="Basic and acidic residues" evidence="1">
    <location>
        <begin position="18"/>
        <end position="28"/>
    </location>
</feature>
<accession>A0A1F6MBN7</accession>
<proteinExistence type="predicted"/>
<evidence type="ECO:0000256" key="1">
    <source>
        <dbReference type="SAM" id="MobiDB-lite"/>
    </source>
</evidence>